<keyword evidence="3" id="KW-1185">Reference proteome</keyword>
<sequence length="95" mass="10914">MKITAGRPKGLPVSGREAWTDKHKPGRPRLPSFRLRFVKFAQNMRKYEIFCSCRTYNKQRDAPEGKEVLCCEKNCMEAVRTGALCRCAVCRVFKG</sequence>
<feature type="region of interest" description="Disordered" evidence="1">
    <location>
        <begin position="1"/>
        <end position="25"/>
    </location>
</feature>
<organism evidence="2 3">
    <name type="scientific">Ruthenibacterium lactatiformans</name>
    <dbReference type="NCBI Taxonomy" id="1550024"/>
    <lineage>
        <taxon>Bacteria</taxon>
        <taxon>Bacillati</taxon>
        <taxon>Bacillota</taxon>
        <taxon>Clostridia</taxon>
        <taxon>Eubacteriales</taxon>
        <taxon>Oscillospiraceae</taxon>
        <taxon>Ruthenibacterium</taxon>
    </lineage>
</organism>
<accession>A0A0D8J0Q5</accession>
<protein>
    <submittedName>
        <fullName evidence="2">Uncharacterized protein</fullName>
    </submittedName>
</protein>
<name>A0A0D8J0Q5_9FIRM</name>
<gene>
    <name evidence="2" type="ORF">TQ39_06195</name>
</gene>
<proteinExistence type="predicted"/>
<dbReference type="AlphaFoldDB" id="A0A0D8J0Q5"/>
<evidence type="ECO:0000256" key="1">
    <source>
        <dbReference type="SAM" id="MobiDB-lite"/>
    </source>
</evidence>
<comment type="caution">
    <text evidence="2">The sequence shown here is derived from an EMBL/GenBank/DDBJ whole genome shotgun (WGS) entry which is preliminary data.</text>
</comment>
<dbReference type="EMBL" id="JXXK01000006">
    <property type="protein sequence ID" value="KJF40492.1"/>
    <property type="molecule type" value="Genomic_DNA"/>
</dbReference>
<evidence type="ECO:0000313" key="3">
    <source>
        <dbReference type="Proteomes" id="UP000032483"/>
    </source>
</evidence>
<dbReference type="Proteomes" id="UP000032483">
    <property type="component" value="Unassembled WGS sequence"/>
</dbReference>
<evidence type="ECO:0000313" key="2">
    <source>
        <dbReference type="EMBL" id="KJF40492.1"/>
    </source>
</evidence>
<reference evidence="2" key="1">
    <citation type="submission" date="2015-02" db="EMBL/GenBank/DDBJ databases">
        <title>A novel member of the family Ruminococcaceae isolated from human feces.</title>
        <authorList>
            <person name="Shkoporov A.N."/>
            <person name="Chaplin A.V."/>
            <person name="Motuzova O.V."/>
            <person name="Kafarskaia L.I."/>
            <person name="Khokhlova E.V."/>
            <person name="Efimov B.A."/>
        </authorList>
    </citation>
    <scope>NUCLEOTIDE SEQUENCE [LARGE SCALE GENOMIC DNA]</scope>
    <source>
        <strain evidence="2">585-1</strain>
    </source>
</reference>